<evidence type="ECO:0000256" key="1">
    <source>
        <dbReference type="ARBA" id="ARBA00004308"/>
    </source>
</evidence>
<feature type="transmembrane region" description="Helical" evidence="5">
    <location>
        <begin position="80"/>
        <end position="102"/>
    </location>
</feature>
<feature type="domain" description="SAC" evidence="6">
    <location>
        <begin position="359"/>
        <end position="714"/>
    </location>
</feature>
<dbReference type="Pfam" id="PF02383">
    <property type="entry name" value="Syja_N"/>
    <property type="match status" value="1"/>
</dbReference>
<dbReference type="GO" id="GO:0046856">
    <property type="term" value="P:phosphatidylinositol dephosphorylation"/>
    <property type="evidence" value="ECO:0007669"/>
    <property type="project" value="InterPro"/>
</dbReference>
<dbReference type="WBParaSite" id="TMUE_0000000687.1">
    <property type="protein sequence ID" value="TMUE_0000000687.1"/>
    <property type="gene ID" value="WBGene00296615"/>
</dbReference>
<dbReference type="PANTHER" id="PTHR45738">
    <property type="entry name" value="POLYPHOSPHOINOSITIDE PHOSPHATASE"/>
    <property type="match status" value="1"/>
</dbReference>
<organism evidence="7 8">
    <name type="scientific">Trichuris muris</name>
    <name type="common">Mouse whipworm</name>
    <dbReference type="NCBI Taxonomy" id="70415"/>
    <lineage>
        <taxon>Eukaryota</taxon>
        <taxon>Metazoa</taxon>
        <taxon>Ecdysozoa</taxon>
        <taxon>Nematoda</taxon>
        <taxon>Enoplea</taxon>
        <taxon>Dorylaimia</taxon>
        <taxon>Trichinellida</taxon>
        <taxon>Trichuridae</taxon>
        <taxon>Trichuris</taxon>
    </lineage>
</organism>
<evidence type="ECO:0000256" key="2">
    <source>
        <dbReference type="ARBA" id="ARBA00022801"/>
    </source>
</evidence>
<keyword evidence="7" id="KW-1185">Reference proteome</keyword>
<dbReference type="AlphaFoldDB" id="A0A5S6Q152"/>
<proteinExistence type="predicted"/>
<comment type="subcellular location">
    <subcellularLocation>
        <location evidence="1">Endomembrane system</location>
    </subcellularLocation>
</comment>
<dbReference type="InterPro" id="IPR043573">
    <property type="entry name" value="Fig4-like"/>
</dbReference>
<dbReference type="InterPro" id="IPR002013">
    <property type="entry name" value="SAC_dom"/>
</dbReference>
<name>A0A5S6Q152_TRIMR</name>
<evidence type="ECO:0000313" key="7">
    <source>
        <dbReference type="Proteomes" id="UP000046395"/>
    </source>
</evidence>
<feature type="region of interest" description="Disordered" evidence="4">
    <location>
        <begin position="17"/>
        <end position="36"/>
    </location>
</feature>
<dbReference type="GO" id="GO:0043813">
    <property type="term" value="F:phosphatidylinositol-3,5-bisphosphate 5-phosphatase activity"/>
    <property type="evidence" value="ECO:0007669"/>
    <property type="project" value="InterPro"/>
</dbReference>
<evidence type="ECO:0000256" key="4">
    <source>
        <dbReference type="SAM" id="MobiDB-lite"/>
    </source>
</evidence>
<keyword evidence="3 5" id="KW-0472">Membrane</keyword>
<dbReference type="InterPro" id="IPR048511">
    <property type="entry name" value="TMEM106_N"/>
</dbReference>
<feature type="compositionally biased region" description="Basic and acidic residues" evidence="4">
    <location>
        <begin position="880"/>
        <end position="894"/>
    </location>
</feature>
<evidence type="ECO:0000313" key="8">
    <source>
        <dbReference type="WBParaSite" id="TMUE_0000000687.1"/>
    </source>
</evidence>
<feature type="region of interest" description="Disordered" evidence="4">
    <location>
        <begin position="880"/>
        <end position="903"/>
    </location>
</feature>
<dbReference type="PANTHER" id="PTHR45738:SF5">
    <property type="entry name" value="POLYPHOSPHOINOSITIDE PHOSPHATASE"/>
    <property type="match status" value="1"/>
</dbReference>
<keyword evidence="5" id="KW-0812">Transmembrane</keyword>
<evidence type="ECO:0000256" key="5">
    <source>
        <dbReference type="SAM" id="Phobius"/>
    </source>
</evidence>
<sequence length="1055" mass="119785">MLNATAVVEDDHRNESVSTNWLSKRPSSHSSISEQAALPGPDCYPCPSCSGKGFISRDHESELVALIPFSDKRLKPTKTWLWVIGAVFACLLFSGLVLFFLLPRTITVFSRSDAVNRVNVQSYERKKSIRLNFLSPVNVTNGNYYEIRLVNATAKVSKMLFPSRSEVVGYGYNNSIVRIPMLSQAFPVDLNFTVTLSDIALYVRRMPLVVPFQRVSVYETSSHFYLVGSHYGQHSYHLLKIDRTEAGVFSAIEDKHIYTLKEIGDVISTLQGCVKKKPSALFLPTLDRPSGGPVCPIECYGVLGVVRFLFGHYIFLVTKASALTDIGYHAIFKVEETAALYVPSEVCKSSEELKYLKMFQSILFLPNFYFSYTYDLSRTLQSNVLEPSKEWHDRFVWNTYLLEPLMLAHLSPQWFLPIVHGFVGFFPINLPSHRLRLVLIARRSKMFAGPRFMKRGANCDGDSANEVETEQVVFSRSVPSFLAGQYASFVQLRGSVPLIWSQDVSKVVGKLPIQIDLADPFACVVACHFRNLFARYGHPLVVINLVKRRERRKREGILHEEFQAAVSYLNQFIDPVKAVRYLSFDMARCHKGGDSLTKLEEISSKVLQLNGWFQTFRIPYCLWTRRNRVFDKCNINFNDGTVIRQRGVPRTNCVDCLDRTNVAQFVAGKTVLAYQLYCMGIIEEPYLNFDHELCRVLEALYDEHGDALAMQYAGSQLVHSIKTYKKTAHLQERSRDVIQTLSRYYSNNFVDFDKQNALNLFLGIFRPLISKLPTQPRELVGCQREGRAANFDADYCAWFEKQPNDKKPMNGIASAVVESCFPLPDSRSLAVGYYYKVSDLTEFDEIMGRSYRWISTVSHPTDSPTPSILLWWKNRHSKTKENGEEGYDKKKNNEETSSDEETAKSDYEIIYQSDWDSPAMEGTVTPVRRNVSAKSGRRPSPLLVNKVSCLGFELRTPNREDLIAYELYAALEKWTGQQGEMESRGSTLKLTGFHFLPKPLSDYGHNSCTEVQQPVVPAKSVDMYSCAAFGAQPNAADMTLYLRAGLCNDVVRKLP</sequence>
<protein>
    <submittedName>
        <fullName evidence="8">SAC domain-containing protein</fullName>
    </submittedName>
</protein>
<dbReference type="PROSITE" id="PS50275">
    <property type="entry name" value="SAC"/>
    <property type="match status" value="1"/>
</dbReference>
<keyword evidence="5" id="KW-1133">Transmembrane helix</keyword>
<dbReference type="STRING" id="70415.A0A5S6Q152"/>
<accession>A0A5S6Q152</accession>
<dbReference type="Pfam" id="PF21002">
    <property type="entry name" value="TMEM106_N"/>
    <property type="match status" value="1"/>
</dbReference>
<keyword evidence="2" id="KW-0378">Hydrolase</keyword>
<dbReference type="GO" id="GO:0012505">
    <property type="term" value="C:endomembrane system"/>
    <property type="evidence" value="ECO:0007669"/>
    <property type="project" value="UniProtKB-SubCell"/>
</dbReference>
<reference evidence="8" key="1">
    <citation type="submission" date="2019-12" db="UniProtKB">
        <authorList>
            <consortium name="WormBaseParasite"/>
        </authorList>
    </citation>
    <scope>IDENTIFICATION</scope>
</reference>
<dbReference type="Proteomes" id="UP000046395">
    <property type="component" value="Unassembled WGS sequence"/>
</dbReference>
<evidence type="ECO:0000256" key="3">
    <source>
        <dbReference type="ARBA" id="ARBA00023136"/>
    </source>
</evidence>
<evidence type="ECO:0000259" key="6">
    <source>
        <dbReference type="PROSITE" id="PS50275"/>
    </source>
</evidence>